<dbReference type="GO" id="GO:0019843">
    <property type="term" value="F:rRNA binding"/>
    <property type="evidence" value="ECO:0007669"/>
    <property type="project" value="UniProtKB-UniRule"/>
</dbReference>
<dbReference type="Pfam" id="PF17136">
    <property type="entry name" value="ribosomal_L24"/>
    <property type="match status" value="1"/>
</dbReference>
<dbReference type="InterPro" id="IPR057264">
    <property type="entry name" value="Ribosomal_uL24_C"/>
</dbReference>
<keyword evidence="3 5" id="KW-0687">Ribonucleoprotein</keyword>
<evidence type="ECO:0000256" key="2">
    <source>
        <dbReference type="ARBA" id="ARBA00022980"/>
    </source>
</evidence>
<reference evidence="7 8" key="1">
    <citation type="journal article" date="2016" name="Nat. Commun.">
        <title>Thousands of microbial genomes shed light on interconnected biogeochemical processes in an aquifer system.</title>
        <authorList>
            <person name="Anantharaman K."/>
            <person name="Brown C.T."/>
            <person name="Hug L.A."/>
            <person name="Sharon I."/>
            <person name="Castelle C.J."/>
            <person name="Probst A.J."/>
            <person name="Thomas B.C."/>
            <person name="Singh A."/>
            <person name="Wilkins M.J."/>
            <person name="Karaoz U."/>
            <person name="Brodie E.L."/>
            <person name="Williams K.H."/>
            <person name="Hubbard S.S."/>
            <person name="Banfield J.F."/>
        </authorList>
    </citation>
    <scope>NUCLEOTIDE SEQUENCE [LARGE SCALE GENOMIC DNA]</scope>
</reference>
<dbReference type="InterPro" id="IPR014722">
    <property type="entry name" value="Rib_uL2_dom2"/>
</dbReference>
<proteinExistence type="inferred from homology"/>
<dbReference type="GO" id="GO:0006412">
    <property type="term" value="P:translation"/>
    <property type="evidence" value="ECO:0007669"/>
    <property type="project" value="UniProtKB-UniRule"/>
</dbReference>
<dbReference type="STRING" id="1802689.A3F25_02865"/>
<keyword evidence="2 5" id="KW-0689">Ribosomal protein</keyword>
<dbReference type="NCBIfam" id="TIGR01079">
    <property type="entry name" value="rplX_bact"/>
    <property type="match status" value="1"/>
</dbReference>
<name>A0A1F8G1A2_9BACT</name>
<sequence>MKIRKGDKVKMLSGKDRNKTGKVTFVFPAAERLVVEGLNLIKKHQRARQQGQKGQIISKERAVAVASVQLICPSCAKPARIGHRLEGDKKIRYCKQCQMTI</sequence>
<dbReference type="AlphaFoldDB" id="A0A1F8G1A2"/>
<evidence type="ECO:0000256" key="5">
    <source>
        <dbReference type="HAMAP-Rule" id="MF_01326"/>
    </source>
</evidence>
<dbReference type="InterPro" id="IPR003256">
    <property type="entry name" value="Ribosomal_uL24"/>
</dbReference>
<comment type="subunit">
    <text evidence="5">Part of the 50S ribosomal subunit.</text>
</comment>
<accession>A0A1F8G1A2</accession>
<protein>
    <recommendedName>
        <fullName evidence="4 5">Large ribosomal subunit protein uL24</fullName>
    </recommendedName>
</protein>
<comment type="function">
    <text evidence="5">One of the proteins that surrounds the polypeptide exit tunnel on the outside of the subunit.</text>
</comment>
<dbReference type="InterPro" id="IPR008991">
    <property type="entry name" value="Translation_prot_SH3-like_sf"/>
</dbReference>
<evidence type="ECO:0000256" key="4">
    <source>
        <dbReference type="ARBA" id="ARBA00035206"/>
    </source>
</evidence>
<dbReference type="EMBL" id="MGKD01000024">
    <property type="protein sequence ID" value="OGN19031.1"/>
    <property type="molecule type" value="Genomic_DNA"/>
</dbReference>
<evidence type="ECO:0000259" key="6">
    <source>
        <dbReference type="SMART" id="SM00739"/>
    </source>
</evidence>
<dbReference type="InterPro" id="IPR041988">
    <property type="entry name" value="Ribosomal_uL24_KOW"/>
</dbReference>
<dbReference type="InterPro" id="IPR005824">
    <property type="entry name" value="KOW"/>
</dbReference>
<gene>
    <name evidence="5" type="primary">rplX</name>
    <name evidence="7" type="ORF">A3F25_02865</name>
</gene>
<dbReference type="PANTHER" id="PTHR12903">
    <property type="entry name" value="MITOCHONDRIAL RIBOSOMAL PROTEIN L24"/>
    <property type="match status" value="1"/>
</dbReference>
<dbReference type="SMART" id="SM00739">
    <property type="entry name" value="KOW"/>
    <property type="match status" value="1"/>
</dbReference>
<evidence type="ECO:0000256" key="3">
    <source>
        <dbReference type="ARBA" id="ARBA00023274"/>
    </source>
</evidence>
<evidence type="ECO:0000256" key="1">
    <source>
        <dbReference type="ARBA" id="ARBA00010618"/>
    </source>
</evidence>
<comment type="similarity">
    <text evidence="1 5">Belongs to the universal ribosomal protein uL24 family.</text>
</comment>
<dbReference type="GO" id="GO:1990904">
    <property type="term" value="C:ribonucleoprotein complex"/>
    <property type="evidence" value="ECO:0007669"/>
    <property type="project" value="UniProtKB-KW"/>
</dbReference>
<comment type="caution">
    <text evidence="7">The sequence shown here is derived from an EMBL/GenBank/DDBJ whole genome shotgun (WGS) entry which is preliminary data.</text>
</comment>
<evidence type="ECO:0000313" key="8">
    <source>
        <dbReference type="Proteomes" id="UP000177478"/>
    </source>
</evidence>
<dbReference type="SUPFAM" id="SSF50104">
    <property type="entry name" value="Translation proteins SH3-like domain"/>
    <property type="match status" value="1"/>
</dbReference>
<comment type="function">
    <text evidence="5">One of two assembly initiator proteins, it binds directly to the 5'-end of the 23S rRNA, where it nucleates assembly of the 50S subunit.</text>
</comment>
<dbReference type="CDD" id="cd06089">
    <property type="entry name" value="KOW_RPL26"/>
    <property type="match status" value="1"/>
</dbReference>
<dbReference type="GO" id="GO:0005840">
    <property type="term" value="C:ribosome"/>
    <property type="evidence" value="ECO:0007669"/>
    <property type="project" value="UniProtKB-KW"/>
</dbReference>
<keyword evidence="5" id="KW-0699">rRNA-binding</keyword>
<evidence type="ECO:0000313" key="7">
    <source>
        <dbReference type="EMBL" id="OGN19031.1"/>
    </source>
</evidence>
<keyword evidence="5" id="KW-0694">RNA-binding</keyword>
<dbReference type="GO" id="GO:0003735">
    <property type="term" value="F:structural constituent of ribosome"/>
    <property type="evidence" value="ECO:0007669"/>
    <property type="project" value="InterPro"/>
</dbReference>
<feature type="domain" description="KOW" evidence="6">
    <location>
        <begin position="2"/>
        <end position="29"/>
    </location>
</feature>
<dbReference type="Proteomes" id="UP000177478">
    <property type="component" value="Unassembled WGS sequence"/>
</dbReference>
<organism evidence="7 8">
    <name type="scientific">Candidatus Yanofskybacteria bacterium RIFCSPHIGHO2_12_FULL_45_19b</name>
    <dbReference type="NCBI Taxonomy" id="1802689"/>
    <lineage>
        <taxon>Bacteria</taxon>
        <taxon>Candidatus Yanofskyibacteriota</taxon>
    </lineage>
</organism>
<dbReference type="HAMAP" id="MF_01326_B">
    <property type="entry name" value="Ribosomal_uL24_B"/>
    <property type="match status" value="1"/>
</dbReference>
<dbReference type="Gene3D" id="2.30.30.30">
    <property type="match status" value="1"/>
</dbReference>